<evidence type="ECO:0000256" key="4">
    <source>
        <dbReference type="ARBA" id="ARBA00022989"/>
    </source>
</evidence>
<dbReference type="OMA" id="IWQMILF"/>
<accession>A0A7U2EZZ4</accession>
<name>A0A7U2EZZ4_PHANO</name>
<keyword evidence="10" id="KW-1185">Reference proteome</keyword>
<feature type="transmembrane region" description="Helical" evidence="7">
    <location>
        <begin position="64"/>
        <end position="85"/>
    </location>
</feature>
<keyword evidence="3 7" id="KW-0812">Transmembrane</keyword>
<feature type="transmembrane region" description="Helical" evidence="7">
    <location>
        <begin position="134"/>
        <end position="153"/>
    </location>
</feature>
<organism evidence="9 10">
    <name type="scientific">Phaeosphaeria nodorum (strain SN15 / ATCC MYA-4574 / FGSC 10173)</name>
    <name type="common">Glume blotch fungus</name>
    <name type="synonym">Parastagonospora nodorum</name>
    <dbReference type="NCBI Taxonomy" id="321614"/>
    <lineage>
        <taxon>Eukaryota</taxon>
        <taxon>Fungi</taxon>
        <taxon>Dikarya</taxon>
        <taxon>Ascomycota</taxon>
        <taxon>Pezizomycotina</taxon>
        <taxon>Dothideomycetes</taxon>
        <taxon>Pleosporomycetidae</taxon>
        <taxon>Pleosporales</taxon>
        <taxon>Pleosporineae</taxon>
        <taxon>Phaeosphaeriaceae</taxon>
        <taxon>Parastagonospora</taxon>
    </lineage>
</organism>
<feature type="transmembrane region" description="Helical" evidence="7">
    <location>
        <begin position="462"/>
        <end position="481"/>
    </location>
</feature>
<dbReference type="VEuPathDB" id="FungiDB:JI435_011370"/>
<dbReference type="Proteomes" id="UP000663193">
    <property type="component" value="Chromosome 6"/>
</dbReference>
<dbReference type="Pfam" id="PF07690">
    <property type="entry name" value="MFS_1"/>
    <property type="match status" value="1"/>
</dbReference>
<sequence>MPPGSKRDAGMGAQASAETTPLLRSIDPAPINEAPGQTPADNEDAVQEINNEDDQQVPLPKAQIFWLCYTSVVEPIAFFGIFPYINSMIEIVGNVNKDEVGFYSGLIESLFSATQMCVMLLWGKASDRYGRKPVLVLSLIGVSVATTLFGMSQTLWQMIVARCFAGVFAGTVVTVRAMLSENSTKYTQARAFSYFAFARNLGLFLGPLLGGVLERPATKYTSTFGRIQFFHDYPYALPGMVTSSIALSSALTTFFFVKETLDVHVDKSIIREPPMSTRQLFQSPGVARVVLIYNYVMMLAYTFTAVNPLFMYTPVPLGGLGFSPELIAAFTALAGASQAAWLLLVFPRLHTRVGTGRILFYCACAWPIFFALNVAFNFLLRHHLTKIFWATAPLTLALGSGVAMSFTGVQLAVNDIAPSHETLGTLNAIVLAIQSGLRAVSPASATSIYALGVKYQILGGHLFWLINIILALGLLVLLRLLPAKVTRRPEPPQNSRT</sequence>
<dbReference type="GO" id="GO:0016020">
    <property type="term" value="C:membrane"/>
    <property type="evidence" value="ECO:0007669"/>
    <property type="project" value="UniProtKB-SubCell"/>
</dbReference>
<feature type="transmembrane region" description="Helical" evidence="7">
    <location>
        <begin position="392"/>
        <end position="413"/>
    </location>
</feature>
<dbReference type="InterPro" id="IPR001958">
    <property type="entry name" value="Tet-R_TetA/multi-R_MdtG-like"/>
</dbReference>
<dbReference type="AlphaFoldDB" id="A0A7U2EZZ4"/>
<evidence type="ECO:0000256" key="1">
    <source>
        <dbReference type="ARBA" id="ARBA00004141"/>
    </source>
</evidence>
<dbReference type="KEGG" id="pno:SNOG_01137"/>
<gene>
    <name evidence="9" type="ORF">JI435_011370</name>
</gene>
<dbReference type="InterPro" id="IPR020846">
    <property type="entry name" value="MFS_dom"/>
</dbReference>
<feature type="transmembrane region" description="Helical" evidence="7">
    <location>
        <begin position="159"/>
        <end position="179"/>
    </location>
</feature>
<dbReference type="GO" id="GO:0022857">
    <property type="term" value="F:transmembrane transporter activity"/>
    <property type="evidence" value="ECO:0007669"/>
    <property type="project" value="InterPro"/>
</dbReference>
<proteinExistence type="predicted"/>
<keyword evidence="2" id="KW-0813">Transport</keyword>
<feature type="transmembrane region" description="Helical" evidence="7">
    <location>
        <begin position="326"/>
        <end position="346"/>
    </location>
</feature>
<feature type="domain" description="Major facilitator superfamily (MFS) profile" evidence="8">
    <location>
        <begin position="63"/>
        <end position="485"/>
    </location>
</feature>
<feature type="transmembrane region" description="Helical" evidence="7">
    <location>
        <begin position="285"/>
        <end position="306"/>
    </location>
</feature>
<evidence type="ECO:0000256" key="2">
    <source>
        <dbReference type="ARBA" id="ARBA00022448"/>
    </source>
</evidence>
<feature type="transmembrane region" description="Helical" evidence="7">
    <location>
        <begin position="191"/>
        <end position="213"/>
    </location>
</feature>
<feature type="transmembrane region" description="Helical" evidence="7">
    <location>
        <begin position="233"/>
        <end position="257"/>
    </location>
</feature>
<evidence type="ECO:0000259" key="8">
    <source>
        <dbReference type="PROSITE" id="PS50850"/>
    </source>
</evidence>
<evidence type="ECO:0000256" key="6">
    <source>
        <dbReference type="SAM" id="MobiDB-lite"/>
    </source>
</evidence>
<dbReference type="PANTHER" id="PTHR23504:SF3">
    <property type="entry name" value="MAJOR FACILITATOR SUPERFAMILY (MFS) PROFILE DOMAIN-CONTAINING PROTEIN"/>
    <property type="match status" value="1"/>
</dbReference>
<dbReference type="InterPro" id="IPR036259">
    <property type="entry name" value="MFS_trans_sf"/>
</dbReference>
<dbReference type="SUPFAM" id="SSF103473">
    <property type="entry name" value="MFS general substrate transporter"/>
    <property type="match status" value="1"/>
</dbReference>
<dbReference type="PANTHER" id="PTHR23504">
    <property type="entry name" value="MAJOR FACILITATOR SUPERFAMILY DOMAIN-CONTAINING PROTEIN 10"/>
    <property type="match status" value="1"/>
</dbReference>
<feature type="transmembrane region" description="Helical" evidence="7">
    <location>
        <begin position="358"/>
        <end position="380"/>
    </location>
</feature>
<dbReference type="InterPro" id="IPR011701">
    <property type="entry name" value="MFS"/>
</dbReference>
<dbReference type="Gene3D" id="1.20.1250.20">
    <property type="entry name" value="MFS general substrate transporter like domains"/>
    <property type="match status" value="1"/>
</dbReference>
<evidence type="ECO:0000313" key="9">
    <source>
        <dbReference type="EMBL" id="QRC96175.1"/>
    </source>
</evidence>
<dbReference type="CDD" id="cd17330">
    <property type="entry name" value="MFS_SLC46_TetA_like"/>
    <property type="match status" value="1"/>
</dbReference>
<dbReference type="EMBL" id="CP069028">
    <property type="protein sequence ID" value="QRC96175.1"/>
    <property type="molecule type" value="Genomic_DNA"/>
</dbReference>
<dbReference type="PRINTS" id="PR01035">
    <property type="entry name" value="TCRTETA"/>
</dbReference>
<evidence type="ECO:0000256" key="7">
    <source>
        <dbReference type="SAM" id="Phobius"/>
    </source>
</evidence>
<feature type="region of interest" description="Disordered" evidence="6">
    <location>
        <begin position="1"/>
        <end position="43"/>
    </location>
</feature>
<keyword evidence="4 7" id="KW-1133">Transmembrane helix</keyword>
<evidence type="ECO:0000256" key="3">
    <source>
        <dbReference type="ARBA" id="ARBA00022692"/>
    </source>
</evidence>
<dbReference type="RefSeq" id="XP_001791792.1">
    <property type="nucleotide sequence ID" value="XM_001791740.1"/>
</dbReference>
<comment type="subcellular location">
    <subcellularLocation>
        <location evidence="1">Membrane</location>
        <topology evidence="1">Multi-pass membrane protein</topology>
    </subcellularLocation>
</comment>
<evidence type="ECO:0000256" key="5">
    <source>
        <dbReference type="ARBA" id="ARBA00023136"/>
    </source>
</evidence>
<feature type="transmembrane region" description="Helical" evidence="7">
    <location>
        <begin position="100"/>
        <end position="122"/>
    </location>
</feature>
<evidence type="ECO:0000313" key="10">
    <source>
        <dbReference type="Proteomes" id="UP000663193"/>
    </source>
</evidence>
<protein>
    <recommendedName>
        <fullName evidence="8">Major facilitator superfamily (MFS) profile domain-containing protein</fullName>
    </recommendedName>
</protein>
<dbReference type="OrthoDB" id="419616at2759"/>
<feature type="transmembrane region" description="Helical" evidence="7">
    <location>
        <begin position="425"/>
        <end position="450"/>
    </location>
</feature>
<reference evidence="10" key="1">
    <citation type="journal article" date="2021" name="BMC Genomics">
        <title>Chromosome-level genome assembly and manually-curated proteome of model necrotroph Parastagonospora nodorum Sn15 reveals a genome-wide trove of candidate effector homologs, and redundancy of virulence-related functions within an accessory chromosome.</title>
        <authorList>
            <person name="Bertazzoni S."/>
            <person name="Jones D.A.B."/>
            <person name="Phan H.T."/>
            <person name="Tan K.-C."/>
            <person name="Hane J.K."/>
        </authorList>
    </citation>
    <scope>NUCLEOTIDE SEQUENCE [LARGE SCALE GENOMIC DNA]</scope>
    <source>
        <strain evidence="10">SN15 / ATCC MYA-4574 / FGSC 10173)</strain>
    </source>
</reference>
<dbReference type="PROSITE" id="PS50850">
    <property type="entry name" value="MFS"/>
    <property type="match status" value="1"/>
</dbReference>
<keyword evidence="5 7" id="KW-0472">Membrane</keyword>